<keyword evidence="7" id="KW-0998">Cell outer membrane</keyword>
<keyword evidence="6" id="KW-0472">Membrane</keyword>
<evidence type="ECO:0000313" key="9">
    <source>
        <dbReference type="EMBL" id="RKR13094.1"/>
    </source>
</evidence>
<dbReference type="InterPro" id="IPR051906">
    <property type="entry name" value="TolC-like"/>
</dbReference>
<dbReference type="RefSeq" id="WP_211333208.1">
    <property type="nucleotide sequence ID" value="NZ_RBIQ01000008.1"/>
</dbReference>
<dbReference type="Proteomes" id="UP000269412">
    <property type="component" value="Unassembled WGS sequence"/>
</dbReference>
<accession>A0A495E842</accession>
<feature type="coiled-coil region" evidence="8">
    <location>
        <begin position="375"/>
        <end position="402"/>
    </location>
</feature>
<keyword evidence="10" id="KW-1185">Reference proteome</keyword>
<sequence length="462" mass="53635">MRKIFTLLIFLNISFVFSQEISSILSLEEYLGYVKKYHPIVKQSQLITTNSEAKLLKARGAFDPKIEVDYNRKKFKETEYYDKLNTTFKIPTWYGIELKANYENNDGAFLNPEFNTPNNGLYSAGFSIPLAKNLLTNKRMATLKKAKSYNKLAQAKQQLVVNDILYEAISVYYNWLKNYNAKLIYEDYLANANIRFNNVKSSFMAGDKPAIDTLEAKINYKNRVLDLEKSKINYIKSKLELSNYLWLENNLPVELETTIKPDINTLNTIDTVLNSSVLNIQNDIIKNHPKIQELNAKRDILITDKRLKKNNLLPTIDLEYNFLTTEYNTTNSLNTANYKSGLSINFPLFLRKERADLKLAKLKLKDTEYTITATEVSLKNKIESLEKEIESYTTQHSILKELVKDNKKFVKSEERKFILGEGSLFLVNYREVKFIESQLKNIDIEYLLLKTKSNLLRTLGNL</sequence>
<reference evidence="9 10" key="1">
    <citation type="submission" date="2018-10" db="EMBL/GenBank/DDBJ databases">
        <title>Genomic Encyclopedia of Archaeal and Bacterial Type Strains, Phase II (KMG-II): from individual species to whole genera.</title>
        <authorList>
            <person name="Goeker M."/>
        </authorList>
    </citation>
    <scope>NUCLEOTIDE SEQUENCE [LARGE SCALE GENOMIC DNA]</scope>
    <source>
        <strain evidence="9 10">DSM 25230</strain>
    </source>
</reference>
<keyword evidence="8" id="KW-0175">Coiled coil</keyword>
<dbReference type="Pfam" id="PF02321">
    <property type="entry name" value="OEP"/>
    <property type="match status" value="1"/>
</dbReference>
<evidence type="ECO:0000256" key="7">
    <source>
        <dbReference type="ARBA" id="ARBA00023237"/>
    </source>
</evidence>
<protein>
    <submittedName>
        <fullName evidence="9">Outer membrane protein TolC</fullName>
    </submittedName>
</protein>
<dbReference type="AlphaFoldDB" id="A0A495E842"/>
<dbReference type="GO" id="GO:1990281">
    <property type="term" value="C:efflux pump complex"/>
    <property type="evidence" value="ECO:0007669"/>
    <property type="project" value="TreeGrafter"/>
</dbReference>
<comment type="similarity">
    <text evidence="2">Belongs to the outer membrane factor (OMF) (TC 1.B.17) family.</text>
</comment>
<dbReference type="PANTHER" id="PTHR30026:SF20">
    <property type="entry name" value="OUTER MEMBRANE PROTEIN TOLC"/>
    <property type="match status" value="1"/>
</dbReference>
<evidence type="ECO:0000256" key="4">
    <source>
        <dbReference type="ARBA" id="ARBA00022452"/>
    </source>
</evidence>
<evidence type="ECO:0000256" key="8">
    <source>
        <dbReference type="SAM" id="Coils"/>
    </source>
</evidence>
<evidence type="ECO:0000256" key="5">
    <source>
        <dbReference type="ARBA" id="ARBA00022692"/>
    </source>
</evidence>
<evidence type="ECO:0000256" key="1">
    <source>
        <dbReference type="ARBA" id="ARBA00004442"/>
    </source>
</evidence>
<keyword evidence="5" id="KW-0812">Transmembrane</keyword>
<keyword evidence="3" id="KW-0813">Transport</keyword>
<dbReference type="GO" id="GO:0015288">
    <property type="term" value="F:porin activity"/>
    <property type="evidence" value="ECO:0007669"/>
    <property type="project" value="TreeGrafter"/>
</dbReference>
<dbReference type="PANTHER" id="PTHR30026">
    <property type="entry name" value="OUTER MEMBRANE PROTEIN TOLC"/>
    <property type="match status" value="1"/>
</dbReference>
<evidence type="ECO:0000313" key="10">
    <source>
        <dbReference type="Proteomes" id="UP000269412"/>
    </source>
</evidence>
<evidence type="ECO:0000256" key="2">
    <source>
        <dbReference type="ARBA" id="ARBA00007613"/>
    </source>
</evidence>
<dbReference type="Gene3D" id="1.20.1600.10">
    <property type="entry name" value="Outer membrane efflux proteins (OEP)"/>
    <property type="match status" value="1"/>
</dbReference>
<proteinExistence type="inferred from homology"/>
<dbReference type="EMBL" id="RBIQ01000008">
    <property type="protein sequence ID" value="RKR13094.1"/>
    <property type="molecule type" value="Genomic_DNA"/>
</dbReference>
<dbReference type="GO" id="GO:0015562">
    <property type="term" value="F:efflux transmembrane transporter activity"/>
    <property type="evidence" value="ECO:0007669"/>
    <property type="project" value="InterPro"/>
</dbReference>
<dbReference type="SUPFAM" id="SSF56954">
    <property type="entry name" value="Outer membrane efflux proteins (OEP)"/>
    <property type="match status" value="1"/>
</dbReference>
<name>A0A495E842_9FLAO</name>
<organism evidence="9 10">
    <name type="scientific">Maribacter vaceletii</name>
    <dbReference type="NCBI Taxonomy" id="1206816"/>
    <lineage>
        <taxon>Bacteria</taxon>
        <taxon>Pseudomonadati</taxon>
        <taxon>Bacteroidota</taxon>
        <taxon>Flavobacteriia</taxon>
        <taxon>Flavobacteriales</taxon>
        <taxon>Flavobacteriaceae</taxon>
        <taxon>Maribacter</taxon>
    </lineage>
</organism>
<evidence type="ECO:0000256" key="3">
    <source>
        <dbReference type="ARBA" id="ARBA00022448"/>
    </source>
</evidence>
<comment type="caution">
    <text evidence="9">The sequence shown here is derived from an EMBL/GenBank/DDBJ whole genome shotgun (WGS) entry which is preliminary data.</text>
</comment>
<evidence type="ECO:0000256" key="6">
    <source>
        <dbReference type="ARBA" id="ARBA00023136"/>
    </source>
</evidence>
<gene>
    <name evidence="9" type="ORF">CLV91_1808</name>
</gene>
<dbReference type="InterPro" id="IPR003423">
    <property type="entry name" value="OMP_efflux"/>
</dbReference>
<comment type="subcellular location">
    <subcellularLocation>
        <location evidence="1">Cell outer membrane</location>
    </subcellularLocation>
</comment>
<dbReference type="GO" id="GO:0009279">
    <property type="term" value="C:cell outer membrane"/>
    <property type="evidence" value="ECO:0007669"/>
    <property type="project" value="UniProtKB-SubCell"/>
</dbReference>
<keyword evidence="4" id="KW-1134">Transmembrane beta strand</keyword>